<feature type="region of interest" description="Disordered" evidence="2">
    <location>
        <begin position="1"/>
        <end position="22"/>
    </location>
</feature>
<gene>
    <name evidence="3" type="ORF">OTI717_LOCUS22729</name>
</gene>
<feature type="non-terminal residue" evidence="3">
    <location>
        <position position="650"/>
    </location>
</feature>
<dbReference type="AlphaFoldDB" id="A0A819G6I4"/>
<dbReference type="EMBL" id="CAJOAX010003921">
    <property type="protein sequence ID" value="CAF3880525.1"/>
    <property type="molecule type" value="Genomic_DNA"/>
</dbReference>
<feature type="coiled-coil region" evidence="1">
    <location>
        <begin position="469"/>
        <end position="648"/>
    </location>
</feature>
<evidence type="ECO:0000256" key="1">
    <source>
        <dbReference type="SAM" id="Coils"/>
    </source>
</evidence>
<feature type="coiled-coil region" evidence="1">
    <location>
        <begin position="180"/>
        <end position="267"/>
    </location>
</feature>
<proteinExistence type="predicted"/>
<evidence type="ECO:0000313" key="4">
    <source>
        <dbReference type="Proteomes" id="UP000663823"/>
    </source>
</evidence>
<feature type="coiled-coil region" evidence="1">
    <location>
        <begin position="63"/>
        <end position="139"/>
    </location>
</feature>
<sequence length="650" mass="77793">MNDEITSDGKTTHDEKSSGLGKLESMSKEELIKVVKNQILLKKKLEIKINELTTSNTNFNEIEQQLRQQIDDEQSKYSKLLNEFDQNKIHQSKIEEELNITRESLENFRLQNETLKTSCQNLQDEISNLQNKLSTVDSSFITESQKTSSHIEFLSKLISITIDLLQLPISLSNINDNEFFQIYKNELKQKQENYKQLFEHLEEEKLHLQQRIEDLEFLNEEIKLEIDDLRLKSINYEQDKQLMIKEVDNYRRQVEDFEEQFLELQRESHYDHLTAYENSSQQSSLLPITVHQIDENLDEIVFQCIDYILNEIDNQNQYISKSSSTSSLLLSLDIPTLLHSIGITNCTDEDFSIPLNFESVLRLCTLLIERCRVLQYILLKNNDITVNTLNDNDYYKDCIFVLQNNDYEQCKILIHKHDHIVLDTLFEKIYTGMNQTIKSNDWHIIIEKPIEQKTSSFIRLEFNNFKFVSEEVEHKLNRLRSQYDQLLKVNEEQQNKISQLEKRLYSNNSYEQLKEHQKQLEQQLAKQCEKTIELENILKHENIDKVKINRLQQIELSYNELQEKYHIAEQLEEQLKQLIKNLNEKDFELKQQNDLFEKLKIDYEHQHFYLIERDENIRILKIELEQYEKFKENLIENYQNQINQLENNLE</sequence>
<name>A0A819G6I4_9BILA</name>
<organism evidence="3 4">
    <name type="scientific">Rotaria sordida</name>
    <dbReference type="NCBI Taxonomy" id="392033"/>
    <lineage>
        <taxon>Eukaryota</taxon>
        <taxon>Metazoa</taxon>
        <taxon>Spiralia</taxon>
        <taxon>Gnathifera</taxon>
        <taxon>Rotifera</taxon>
        <taxon>Eurotatoria</taxon>
        <taxon>Bdelloidea</taxon>
        <taxon>Philodinida</taxon>
        <taxon>Philodinidae</taxon>
        <taxon>Rotaria</taxon>
    </lineage>
</organism>
<reference evidence="3" key="1">
    <citation type="submission" date="2021-02" db="EMBL/GenBank/DDBJ databases">
        <authorList>
            <person name="Nowell W R."/>
        </authorList>
    </citation>
    <scope>NUCLEOTIDE SEQUENCE</scope>
</reference>
<protein>
    <submittedName>
        <fullName evidence="3">Uncharacterized protein</fullName>
    </submittedName>
</protein>
<evidence type="ECO:0000256" key="2">
    <source>
        <dbReference type="SAM" id="MobiDB-lite"/>
    </source>
</evidence>
<evidence type="ECO:0000313" key="3">
    <source>
        <dbReference type="EMBL" id="CAF3880525.1"/>
    </source>
</evidence>
<keyword evidence="1" id="KW-0175">Coiled coil</keyword>
<dbReference type="Proteomes" id="UP000663823">
    <property type="component" value="Unassembled WGS sequence"/>
</dbReference>
<accession>A0A819G6I4</accession>
<comment type="caution">
    <text evidence="3">The sequence shown here is derived from an EMBL/GenBank/DDBJ whole genome shotgun (WGS) entry which is preliminary data.</text>
</comment>